<evidence type="ECO:0000313" key="8">
    <source>
        <dbReference type="WBParaSite" id="maker-unitig_44024-snap-gene-0.3-mRNA-1"/>
    </source>
</evidence>
<dbReference type="InterPro" id="IPR011009">
    <property type="entry name" value="Kinase-like_dom_sf"/>
</dbReference>
<evidence type="ECO:0000256" key="3">
    <source>
        <dbReference type="ARBA" id="ARBA00022741"/>
    </source>
</evidence>
<dbReference type="GO" id="GO:0005829">
    <property type="term" value="C:cytosol"/>
    <property type="evidence" value="ECO:0007669"/>
    <property type="project" value="TreeGrafter"/>
</dbReference>
<dbReference type="GO" id="GO:0005524">
    <property type="term" value="F:ATP binding"/>
    <property type="evidence" value="ECO:0007669"/>
    <property type="project" value="UniProtKB-KW"/>
</dbReference>
<dbReference type="AlphaFoldDB" id="A0A1I8FRR6"/>
<keyword evidence="4" id="KW-0418">Kinase</keyword>
<keyword evidence="1" id="KW-0723">Serine/threonine-protein kinase</keyword>
<dbReference type="GO" id="GO:0004691">
    <property type="term" value="F:cAMP-dependent protein kinase activity"/>
    <property type="evidence" value="ECO:0007669"/>
    <property type="project" value="TreeGrafter"/>
</dbReference>
<dbReference type="GO" id="GO:0005634">
    <property type="term" value="C:nucleus"/>
    <property type="evidence" value="ECO:0007669"/>
    <property type="project" value="TreeGrafter"/>
</dbReference>
<evidence type="ECO:0000256" key="2">
    <source>
        <dbReference type="ARBA" id="ARBA00022679"/>
    </source>
</evidence>
<dbReference type="Gene3D" id="3.30.200.20">
    <property type="entry name" value="Phosphorylase Kinase, domain 1"/>
    <property type="match status" value="1"/>
</dbReference>
<accession>A0A1I8FRR6</accession>
<evidence type="ECO:0000256" key="4">
    <source>
        <dbReference type="ARBA" id="ARBA00022777"/>
    </source>
</evidence>
<organism evidence="7 8">
    <name type="scientific">Macrostomum lignano</name>
    <dbReference type="NCBI Taxonomy" id="282301"/>
    <lineage>
        <taxon>Eukaryota</taxon>
        <taxon>Metazoa</taxon>
        <taxon>Spiralia</taxon>
        <taxon>Lophotrochozoa</taxon>
        <taxon>Platyhelminthes</taxon>
        <taxon>Rhabditophora</taxon>
        <taxon>Macrostomorpha</taxon>
        <taxon>Macrostomida</taxon>
        <taxon>Macrostomidae</taxon>
        <taxon>Macrostomum</taxon>
    </lineage>
</organism>
<protein>
    <submittedName>
        <fullName evidence="8">Protein kinase domain-containing protein</fullName>
    </submittedName>
</protein>
<evidence type="ECO:0000256" key="6">
    <source>
        <dbReference type="SAM" id="MobiDB-lite"/>
    </source>
</evidence>
<sequence>SKPFGGGEEGLSRRNGTAGQNTRPAGTRTSCAHAESTCDSPSEAGHSGSFGRVMLGVQHKQKKDFYAMKISRQAEEAIVGSVRSGGLGDLHPVRSPRRRARRSRDIVRVVSSSHLLGVAESILPPPCCKLGMGMAALCLYSVQLFSSGAGAAGWSHLLMMAGDFATWEWVASSDDGCPFWACWPSLARESASSLPRMIAVTILLPLPGLLRQRRFWAKKTHIVVPLLGLCSNLALPRPQLPQRNTASTQKIQPNELLVRNIPAVRSIGEFSGVSGLSKLAGQPACGAVTVARVSVQNSKSRGSLSKPRARNHGRCSVGLSACLACVDLSTRRDVVKLKQIEHTLNEKRILQAISFPFLVRLDYHFKDNSNLYMVLEFRERRRDVLPPAAVLDDSGTPMHWLSIGLCACCV</sequence>
<dbReference type="PANTHER" id="PTHR24353">
    <property type="entry name" value="CYCLIC NUCLEOTIDE-DEPENDENT PROTEIN KINASE"/>
    <property type="match status" value="1"/>
</dbReference>
<feature type="region of interest" description="Disordered" evidence="6">
    <location>
        <begin position="1"/>
        <end position="45"/>
    </location>
</feature>
<keyword evidence="7" id="KW-1185">Reference proteome</keyword>
<keyword evidence="5" id="KW-0067">ATP-binding</keyword>
<keyword evidence="3" id="KW-0547">Nucleotide-binding</keyword>
<proteinExistence type="predicted"/>
<dbReference type="Proteomes" id="UP000095280">
    <property type="component" value="Unplaced"/>
</dbReference>
<dbReference type="GO" id="GO:0005952">
    <property type="term" value="C:cAMP-dependent protein kinase complex"/>
    <property type="evidence" value="ECO:0007669"/>
    <property type="project" value="TreeGrafter"/>
</dbReference>
<keyword evidence="2" id="KW-0808">Transferase</keyword>
<reference evidence="8" key="1">
    <citation type="submission" date="2016-11" db="UniProtKB">
        <authorList>
            <consortium name="WormBaseParasite"/>
        </authorList>
    </citation>
    <scope>IDENTIFICATION</scope>
</reference>
<dbReference type="PANTHER" id="PTHR24353:SF153">
    <property type="entry name" value="CAMP-DEPENDENT PROTEIN KINASE CATALYTIC SUBUNIT 1"/>
    <property type="match status" value="1"/>
</dbReference>
<evidence type="ECO:0000256" key="5">
    <source>
        <dbReference type="ARBA" id="ARBA00022840"/>
    </source>
</evidence>
<dbReference type="WBParaSite" id="maker-unitig_44024-snap-gene-0.3-mRNA-1">
    <property type="protein sequence ID" value="maker-unitig_44024-snap-gene-0.3-mRNA-1"/>
    <property type="gene ID" value="maker-unitig_44024-snap-gene-0.3"/>
</dbReference>
<evidence type="ECO:0000313" key="7">
    <source>
        <dbReference type="Proteomes" id="UP000095280"/>
    </source>
</evidence>
<dbReference type="SUPFAM" id="SSF56112">
    <property type="entry name" value="Protein kinase-like (PK-like)"/>
    <property type="match status" value="1"/>
</dbReference>
<evidence type="ECO:0000256" key="1">
    <source>
        <dbReference type="ARBA" id="ARBA00022527"/>
    </source>
</evidence>
<feature type="compositionally biased region" description="Polar residues" evidence="6">
    <location>
        <begin position="14"/>
        <end position="30"/>
    </location>
</feature>
<name>A0A1I8FRR6_9PLAT</name>